<evidence type="ECO:0000313" key="3">
    <source>
        <dbReference type="EMBL" id="CAD9984886.1"/>
    </source>
</evidence>
<feature type="region of interest" description="Disordered" evidence="1">
    <location>
        <begin position="622"/>
        <end position="644"/>
    </location>
</feature>
<name>A0A6U3DEA4_9STRA</name>
<dbReference type="EMBL" id="HBHT01032568">
    <property type="protein sequence ID" value="CAD9984885.1"/>
    <property type="molecule type" value="Transcribed_RNA"/>
</dbReference>
<sequence>MAPSTRQQRGSSANPTVARQKAPPKRAAAAPAAKQSMTATRRSNRVLPTKRALSSIGKPTARPRTTKRSISALEGTLNTPTQKKSKSSRGAALPPQQKEILPQQKEIPDGNYDSEMEWGNDHDNVVDATPKGLLKPMANAPKAVTFGMEATTTANLNVPGFGETAVAMASSTFATRLADGKKTTACSGESMDLNLVAASVVHGQAMVAGPSNDSVMLAAFAKAVPTDRDDTLPSLDDVSAWAEYIALDKNVHGGMTYDLAFVSGNNPKYVASCVRYFERFCEILRRHKKFKDLFVYIQDPQKPSFKILRLFHLLRGEVTEDKKILMNSLLLVFGMNFRKMEQAEKKERRDARQAKKNGTERSTSSPLQEGKLLNDDETAADCPEVDKDDAYKMYQSTTLATVFDCLWSVLHKAGIQVRAATLKNFPRSYHAYMKTIMEAAAKVRPDYGQLPNQAAVFQEDEVFIRTKAKPRFILFDKHYWEDHLRILFYRFDRDIAYRSKEMLTLVRSKLIYHERLDHNWKELEGLSAFEVDKSVFEKTAECSLAKPSLKHDELKARPFVIQNPADEQCTFNMMKWWLDNMLPPEWNGEIFLRQAPAKALKAWGPERAKYPCNTDLESVQVKDSNGRTHSVMKPKGRLGEGYPNKNNKYIGQRCGAPNWEKMMARTCRRTANTNMNKNGTHQVVMNESARHHSTAQNTVYTDPDQTERNRAYTTNWVTDKTIADATKKQLTVLEKFENGQGLVLPEDQPKLDQSIVAALPVLPKESSTLIAKDTILEIAEKKSTMAQSTATHAAAAAPEIDDLNDYGWDDSLDCLLDGLEPTPVATSTAIVAAQKNTAYFQKPSPKPTASPSKALASIHKNRKVAPPGFGTPPPGYHLAYVPTATAPTTAVAPILDYTMVSAQQQQYTHAPTPPGFQRVLPPRQSTPPGFRRLPARIPTPPGFQRLAMAPPAPRHTPPGFQRSAPPQHHFATTQQVHYQAAHHYAPAPAPAHPHYPSTYPPPNGSYPPGSHY</sequence>
<protein>
    <submittedName>
        <fullName evidence="3">Uncharacterized protein</fullName>
    </submittedName>
</protein>
<feature type="region of interest" description="Disordered" evidence="1">
    <location>
        <begin position="344"/>
        <end position="373"/>
    </location>
</feature>
<gene>
    <name evidence="2" type="ORF">APAL1065_LOCUS21883</name>
    <name evidence="3" type="ORF">APAL1065_LOCUS21884</name>
</gene>
<dbReference type="AlphaFoldDB" id="A0A6U3DEA4"/>
<proteinExistence type="predicted"/>
<dbReference type="EMBL" id="HBHT01032569">
    <property type="protein sequence ID" value="CAD9984886.1"/>
    <property type="molecule type" value="Transcribed_RNA"/>
</dbReference>
<evidence type="ECO:0000313" key="2">
    <source>
        <dbReference type="EMBL" id="CAD9984885.1"/>
    </source>
</evidence>
<feature type="compositionally biased region" description="Polar residues" evidence="1">
    <location>
        <begin position="1"/>
        <end position="17"/>
    </location>
</feature>
<reference evidence="3" key="1">
    <citation type="submission" date="2021-01" db="EMBL/GenBank/DDBJ databases">
        <authorList>
            <person name="Corre E."/>
            <person name="Pelletier E."/>
            <person name="Niang G."/>
            <person name="Scheremetjew M."/>
            <person name="Finn R."/>
            <person name="Kale V."/>
            <person name="Holt S."/>
            <person name="Cochrane G."/>
            <person name="Meng A."/>
            <person name="Brown T."/>
            <person name="Cohen L."/>
        </authorList>
    </citation>
    <scope>NUCLEOTIDE SEQUENCE</scope>
    <source>
        <strain evidence="3">CCMP125</strain>
    </source>
</reference>
<evidence type="ECO:0000256" key="1">
    <source>
        <dbReference type="SAM" id="MobiDB-lite"/>
    </source>
</evidence>
<feature type="compositionally biased region" description="Basic and acidic residues" evidence="1">
    <location>
        <begin position="344"/>
        <end position="359"/>
    </location>
</feature>
<feature type="region of interest" description="Disordered" evidence="1">
    <location>
        <begin position="1"/>
        <end position="105"/>
    </location>
</feature>
<accession>A0A6U3DEA4</accession>
<feature type="region of interest" description="Disordered" evidence="1">
    <location>
        <begin position="986"/>
        <end position="1012"/>
    </location>
</feature>
<organism evidence="3">
    <name type="scientific">Entomoneis paludosa</name>
    <dbReference type="NCBI Taxonomy" id="265537"/>
    <lineage>
        <taxon>Eukaryota</taxon>
        <taxon>Sar</taxon>
        <taxon>Stramenopiles</taxon>
        <taxon>Ochrophyta</taxon>
        <taxon>Bacillariophyta</taxon>
        <taxon>Bacillariophyceae</taxon>
        <taxon>Bacillariophycidae</taxon>
        <taxon>Entomoneidaceae</taxon>
        <taxon>Entomoneis</taxon>
    </lineage>
</organism>
<feature type="compositionally biased region" description="Pro residues" evidence="1">
    <location>
        <begin position="987"/>
        <end position="1005"/>
    </location>
</feature>
<feature type="compositionally biased region" description="Low complexity" evidence="1">
    <location>
        <begin position="18"/>
        <end position="35"/>
    </location>
</feature>